<feature type="compositionally biased region" description="Low complexity" evidence="1">
    <location>
        <begin position="423"/>
        <end position="435"/>
    </location>
</feature>
<accession>A0A2C5YGI7</accession>
<feature type="compositionally biased region" description="Basic and acidic residues" evidence="1">
    <location>
        <begin position="450"/>
        <end position="464"/>
    </location>
</feature>
<dbReference type="STRING" id="1399860.A0A2C5YGI7"/>
<protein>
    <submittedName>
        <fullName evidence="2">Uncharacterized protein</fullName>
    </submittedName>
</protein>
<dbReference type="OrthoDB" id="3439820at2759"/>
<evidence type="ECO:0000313" key="3">
    <source>
        <dbReference type="Proteomes" id="UP000226192"/>
    </source>
</evidence>
<organism evidence="2 3">
    <name type="scientific">Ophiocordyceps australis</name>
    <dbReference type="NCBI Taxonomy" id="1399860"/>
    <lineage>
        <taxon>Eukaryota</taxon>
        <taxon>Fungi</taxon>
        <taxon>Dikarya</taxon>
        <taxon>Ascomycota</taxon>
        <taxon>Pezizomycotina</taxon>
        <taxon>Sordariomycetes</taxon>
        <taxon>Hypocreomycetidae</taxon>
        <taxon>Hypocreales</taxon>
        <taxon>Ophiocordycipitaceae</taxon>
        <taxon>Ophiocordyceps</taxon>
    </lineage>
</organism>
<sequence>MPYFLGPTVTVPLKPEVASKPSAPYRGARRRHSQPASWFGGWIRSILPSHRAERGGTARAHGFWEQQHTGQASRRAMTDSHQSRRSEAFGSDHIVGWNMAREMPQTVSAVQQQADRKWSWVPTPKHQVDEQEAMGQGARDPPLKTTIERRLAQTRQLIETRKEARQQRRNLKESGDYLGVQGINPETGRLDVMTPTDSSPERRSSSASHETQQKLQVLRKALRDARHTYKQAKERGEQVASTIELESQTHKLRRLDQGKQRRNQINQRVRWRRQTKQWSSAQEPGLSPIAQSRVASRHQSRLDSAMHPPQPLIDVGSPQRRSASRKANAGSHSSTATVVRTPQRASLMSPTPSAWELFENGISFNASESSQAGGAPIVSSAAAPPLLSKSAHDSSDAPGPASSFLGGRAPGGTIRGGSVMEWSQTSQTSMTPSQTRLAPHASLQSLLPQARDKAERDLPTERPRFRTGQLKELQPRDKGSLRRLMPQWSSPRAVSAKAGISQALQGRAQGQQVSLVALEPLKRLGHGGQGVGSQASRIHLALLQPTMRTRPRGDDAVTDATLPHTVPRAHVEARRQGDVDMEWINNAIRDINKRSLELQDEYASTHITTTTGSDRVMSQCRPWAMQEARQSETKTLAGKQQLETPQCSVSRSSLPRPAVMVRDIATSPLASAWPKSRLMGAQSATASDTTLVRQGDTMVQRTQALAAKPPAALVSTTASTSPKSTSTPPADSHGLVRDESLETMGLLAKAAPKSATDGHEGAGQLTKTLWVIDEEDEGSKVPGAYPAELGFQDGTVHSRRGRDAPENGGRLLTSMGSQELSQAAHRLLGLYLATVMPVLDSSSEYWMRNARRETTLKDSFAMLLTLPAALLGAVVLV</sequence>
<feature type="region of interest" description="Disordered" evidence="1">
    <location>
        <begin position="250"/>
        <end position="347"/>
    </location>
</feature>
<feature type="region of interest" description="Disordered" evidence="1">
    <location>
        <begin position="709"/>
        <end position="735"/>
    </location>
</feature>
<keyword evidence="3" id="KW-1185">Reference proteome</keyword>
<feature type="region of interest" description="Disordered" evidence="1">
    <location>
        <begin position="161"/>
        <end position="214"/>
    </location>
</feature>
<name>A0A2C5YGI7_9HYPO</name>
<reference evidence="2 3" key="1">
    <citation type="submission" date="2017-06" db="EMBL/GenBank/DDBJ databases">
        <title>Ant-infecting Ophiocordyceps genomes reveal a high diversity of potential behavioral manipulation genes and a possible major role for enterotoxins.</title>
        <authorList>
            <person name="De Bekker C."/>
            <person name="Evans H.C."/>
            <person name="Brachmann A."/>
            <person name="Hughes D.P."/>
        </authorList>
    </citation>
    <scope>NUCLEOTIDE SEQUENCE [LARGE SCALE GENOMIC DNA]</scope>
    <source>
        <strain evidence="2 3">Map64</strain>
    </source>
</reference>
<feature type="compositionally biased region" description="Polar residues" evidence="1">
    <location>
        <begin position="330"/>
        <end position="347"/>
    </location>
</feature>
<feature type="region of interest" description="Disordered" evidence="1">
    <location>
        <begin position="64"/>
        <end position="88"/>
    </location>
</feature>
<proteinExistence type="predicted"/>
<evidence type="ECO:0000256" key="1">
    <source>
        <dbReference type="SAM" id="MobiDB-lite"/>
    </source>
</evidence>
<evidence type="ECO:0000313" key="2">
    <source>
        <dbReference type="EMBL" id="PHH66816.1"/>
    </source>
</evidence>
<feature type="compositionally biased region" description="Basic and acidic residues" evidence="1">
    <location>
        <begin position="161"/>
        <end position="175"/>
    </location>
</feature>
<gene>
    <name evidence="2" type="ORF">CDD81_5948</name>
</gene>
<feature type="region of interest" description="Disordered" evidence="1">
    <location>
        <begin position="387"/>
        <end position="468"/>
    </location>
</feature>
<dbReference type="EMBL" id="NJET01000005">
    <property type="protein sequence ID" value="PHH66816.1"/>
    <property type="molecule type" value="Genomic_DNA"/>
</dbReference>
<feature type="compositionally biased region" description="Basic and acidic residues" evidence="1">
    <location>
        <begin position="76"/>
        <end position="87"/>
    </location>
</feature>
<feature type="compositionally biased region" description="Low complexity" evidence="1">
    <location>
        <begin position="715"/>
        <end position="730"/>
    </location>
</feature>
<dbReference type="AlphaFoldDB" id="A0A2C5YGI7"/>
<comment type="caution">
    <text evidence="2">The sequence shown here is derived from an EMBL/GenBank/DDBJ whole genome shotgun (WGS) entry which is preliminary data.</text>
</comment>
<dbReference type="Proteomes" id="UP000226192">
    <property type="component" value="Unassembled WGS sequence"/>
</dbReference>